<dbReference type="AlphaFoldDB" id="A0A2U1J9C6"/>
<feature type="region of interest" description="Disordered" evidence="1">
    <location>
        <begin position="226"/>
        <end position="270"/>
    </location>
</feature>
<feature type="compositionally biased region" description="Acidic residues" evidence="1">
    <location>
        <begin position="122"/>
        <end position="131"/>
    </location>
</feature>
<name>A0A2U1J9C6_SMIAN</name>
<reference evidence="2 3" key="1">
    <citation type="journal article" date="2018" name="MBio">
        <title>Comparative Genomics Reveals the Core Gene Toolbox for the Fungus-Insect Symbiosis.</title>
        <authorList>
            <person name="Wang Y."/>
            <person name="Stata M."/>
            <person name="Wang W."/>
            <person name="Stajich J.E."/>
            <person name="White M.M."/>
            <person name="Moncalvo J.M."/>
        </authorList>
    </citation>
    <scope>NUCLEOTIDE SEQUENCE [LARGE SCALE GENOMIC DNA]</scope>
    <source>
        <strain evidence="2 3">AUS-126-30</strain>
    </source>
</reference>
<feature type="non-terminal residue" evidence="2">
    <location>
        <position position="270"/>
    </location>
</feature>
<comment type="caution">
    <text evidence="2">The sequence shown here is derived from an EMBL/GenBank/DDBJ whole genome shotgun (WGS) entry which is preliminary data.</text>
</comment>
<evidence type="ECO:0000313" key="2">
    <source>
        <dbReference type="EMBL" id="PWA01676.1"/>
    </source>
</evidence>
<dbReference type="EMBL" id="MBFU01000141">
    <property type="protein sequence ID" value="PWA01676.1"/>
    <property type="molecule type" value="Genomic_DNA"/>
</dbReference>
<organism evidence="2 3">
    <name type="scientific">Smittium angustum</name>
    <dbReference type="NCBI Taxonomy" id="133377"/>
    <lineage>
        <taxon>Eukaryota</taxon>
        <taxon>Fungi</taxon>
        <taxon>Fungi incertae sedis</taxon>
        <taxon>Zoopagomycota</taxon>
        <taxon>Kickxellomycotina</taxon>
        <taxon>Harpellomycetes</taxon>
        <taxon>Harpellales</taxon>
        <taxon>Legeriomycetaceae</taxon>
        <taxon>Smittium</taxon>
    </lineage>
</organism>
<evidence type="ECO:0000313" key="3">
    <source>
        <dbReference type="Proteomes" id="UP000245591"/>
    </source>
</evidence>
<protein>
    <submittedName>
        <fullName evidence="2">Uncharacterized protein</fullName>
    </submittedName>
</protein>
<gene>
    <name evidence="2" type="ORF">BB558_002208</name>
</gene>
<sequence length="270" mass="30224">MGPRKGPPKWYWEVEPAKTIYERFKKDRHKLECWNPNCKSVGRFCKDSNGKGQGTYGCIKCSVCEKKIRASKFFIKSMKGSKDDPILKLEARSVHFKEPEDPTTSRPAIPHVLPPSPGTWPSDDESDSDYVGDEHTASGEDFESDTDSEGSEDSGDRYLRSDQEILVSDTEMLDISTDLLPPKTSAIPPKTTAAPTKIEYAHPSMGAAKFFELSDEFKKECPEAVAKNPIPEHSEEDIPADHPENNQIQVESSDEEFSTSRFATLSETEE</sequence>
<proteinExistence type="predicted"/>
<feature type="compositionally biased region" description="Acidic residues" evidence="1">
    <location>
        <begin position="140"/>
        <end position="153"/>
    </location>
</feature>
<accession>A0A2U1J9C6</accession>
<feature type="region of interest" description="Disordered" evidence="1">
    <location>
        <begin position="96"/>
        <end position="163"/>
    </location>
</feature>
<evidence type="ECO:0000256" key="1">
    <source>
        <dbReference type="SAM" id="MobiDB-lite"/>
    </source>
</evidence>
<feature type="compositionally biased region" description="Polar residues" evidence="1">
    <location>
        <begin position="259"/>
        <end position="270"/>
    </location>
</feature>
<feature type="compositionally biased region" description="Basic and acidic residues" evidence="1">
    <location>
        <begin position="154"/>
        <end position="163"/>
    </location>
</feature>
<keyword evidence="3" id="KW-1185">Reference proteome</keyword>
<dbReference type="Proteomes" id="UP000245591">
    <property type="component" value="Unassembled WGS sequence"/>
</dbReference>